<sequence>MPSIDHVKTDRIAVSQREAARILGVDTKKILEAVHSGALIVRKAPSGVASRILVTDLLAWFLTWERKPARRPRKQKDEVNAEA</sequence>
<gene>
    <name evidence="1" type="ORF">L6654_19610</name>
</gene>
<dbReference type="EMBL" id="JAKLTY010000012">
    <property type="protein sequence ID" value="MCG2628847.1"/>
    <property type="molecule type" value="Genomic_DNA"/>
</dbReference>
<dbReference type="RefSeq" id="WP_237890776.1">
    <property type="nucleotide sequence ID" value="NZ_JAKLTY010000012.1"/>
</dbReference>
<dbReference type="AlphaFoldDB" id="A0A9X1UHW5"/>
<accession>A0A9X1UHW5</accession>
<proteinExistence type="predicted"/>
<reference evidence="1" key="1">
    <citation type="submission" date="2022-01" db="EMBL/GenBank/DDBJ databases">
        <title>Genome sequnece data of strain Bradyrhizobium sp. nov.</title>
        <authorList>
            <person name="Zhang J."/>
        </authorList>
    </citation>
    <scope>NUCLEOTIDE SEQUENCE</scope>
    <source>
        <strain evidence="1">WYCCWR 13023</strain>
    </source>
</reference>
<evidence type="ECO:0000313" key="1">
    <source>
        <dbReference type="EMBL" id="MCG2628847.1"/>
    </source>
</evidence>
<comment type="caution">
    <text evidence="1">The sequence shown here is derived from an EMBL/GenBank/DDBJ whole genome shotgun (WGS) entry which is preliminary data.</text>
</comment>
<name>A0A9X1UHW5_9BRAD</name>
<protein>
    <submittedName>
        <fullName evidence="1">Uncharacterized protein</fullName>
    </submittedName>
</protein>
<evidence type="ECO:0000313" key="2">
    <source>
        <dbReference type="Proteomes" id="UP001139054"/>
    </source>
</evidence>
<dbReference type="Proteomes" id="UP001139054">
    <property type="component" value="Unassembled WGS sequence"/>
</dbReference>
<organism evidence="1 2">
    <name type="scientific">Bradyrhizobium zhengyangense</name>
    <dbReference type="NCBI Taxonomy" id="2911009"/>
    <lineage>
        <taxon>Bacteria</taxon>
        <taxon>Pseudomonadati</taxon>
        <taxon>Pseudomonadota</taxon>
        <taxon>Alphaproteobacteria</taxon>
        <taxon>Hyphomicrobiales</taxon>
        <taxon>Nitrobacteraceae</taxon>
        <taxon>Bradyrhizobium</taxon>
    </lineage>
</organism>